<evidence type="ECO:0000313" key="4">
    <source>
        <dbReference type="EMBL" id="CAI9613085.1"/>
    </source>
</evidence>
<evidence type="ECO:0000313" key="5">
    <source>
        <dbReference type="Proteomes" id="UP001162483"/>
    </source>
</evidence>
<dbReference type="SUPFAM" id="SSF50630">
    <property type="entry name" value="Acid proteases"/>
    <property type="match status" value="1"/>
</dbReference>
<dbReference type="Proteomes" id="UP001162483">
    <property type="component" value="Unassembled WGS sequence"/>
</dbReference>
<feature type="non-terminal residue" evidence="4">
    <location>
        <position position="415"/>
    </location>
</feature>
<dbReference type="Gene3D" id="2.40.70.10">
    <property type="entry name" value="Acid Proteases"/>
    <property type="match status" value="1"/>
</dbReference>
<evidence type="ECO:0000256" key="1">
    <source>
        <dbReference type="ARBA" id="ARBA00022801"/>
    </source>
</evidence>
<organism evidence="4 5">
    <name type="scientific">Staurois parvus</name>
    <dbReference type="NCBI Taxonomy" id="386267"/>
    <lineage>
        <taxon>Eukaryota</taxon>
        <taxon>Metazoa</taxon>
        <taxon>Chordata</taxon>
        <taxon>Craniata</taxon>
        <taxon>Vertebrata</taxon>
        <taxon>Euteleostomi</taxon>
        <taxon>Amphibia</taxon>
        <taxon>Batrachia</taxon>
        <taxon>Anura</taxon>
        <taxon>Neobatrachia</taxon>
        <taxon>Ranoidea</taxon>
        <taxon>Ranidae</taxon>
        <taxon>Staurois</taxon>
    </lineage>
</organism>
<protein>
    <recommendedName>
        <fullName evidence="3">Peptidase A2 domain-containing protein</fullName>
    </recommendedName>
</protein>
<proteinExistence type="predicted"/>
<feature type="region of interest" description="Disordered" evidence="2">
    <location>
        <begin position="1"/>
        <end position="20"/>
    </location>
</feature>
<accession>A0ABN9GUP4</accession>
<dbReference type="PROSITE" id="PS00141">
    <property type="entry name" value="ASP_PROTEASE"/>
    <property type="match status" value="1"/>
</dbReference>
<reference evidence="4" key="1">
    <citation type="submission" date="2023-05" db="EMBL/GenBank/DDBJ databases">
        <authorList>
            <person name="Stuckert A."/>
        </authorList>
    </citation>
    <scope>NUCLEOTIDE SEQUENCE</scope>
</reference>
<dbReference type="InterPro" id="IPR001969">
    <property type="entry name" value="Aspartic_peptidase_AS"/>
</dbReference>
<dbReference type="InterPro" id="IPR001995">
    <property type="entry name" value="Peptidase_A2_cat"/>
</dbReference>
<evidence type="ECO:0000256" key="2">
    <source>
        <dbReference type="SAM" id="MobiDB-lite"/>
    </source>
</evidence>
<sequence>RRQRRKFNPLQKAPVVASERPSAPFTLAHTAQQRRINAHQMPSTQRRLKPDQNFHKKVVRIQATKQTQIPTTPKLPDRLVGPAPVVSIQVEGIYTKALLDTGAQVTLLYRDFYDKHLKHLPLQKLEELEIWGIGTQNFPYDGYLPVRLTFDPSVAGKTETFDTLAVVCPRPVGVSTGSLIIGTNTDLVRRLLTPVVLESDTSTTSVHPLLRQAYQRLVQEQKAPAEGVGKIWRLDRREKVLQPGEVACLQASVKLNWKQPGPFIVVEADGQRKGSGVEIIPEVVSTKALQRSHGKIPVSVCNITALPVKMPARMLLGQVNPATPVSLSDLVGEEKDGIPAKEFYLENTPLPPEWKERAKAQLQGWKVAFSKSEFDVGCAKSAKHRIRLKEDKPFRERVRRIPLGDLEDLREQLAE</sequence>
<gene>
    <name evidence="4" type="ORF">SPARVUS_LOCUS14835353</name>
</gene>
<dbReference type="InterPro" id="IPR021109">
    <property type="entry name" value="Peptidase_aspartic_dom_sf"/>
</dbReference>
<comment type="caution">
    <text evidence="4">The sequence shown here is derived from an EMBL/GenBank/DDBJ whole genome shotgun (WGS) entry which is preliminary data.</text>
</comment>
<dbReference type="EMBL" id="CATNWA010019421">
    <property type="protein sequence ID" value="CAI9613085.1"/>
    <property type="molecule type" value="Genomic_DNA"/>
</dbReference>
<name>A0ABN9GUP4_9NEOB</name>
<dbReference type="PROSITE" id="PS50175">
    <property type="entry name" value="ASP_PROT_RETROV"/>
    <property type="match status" value="1"/>
</dbReference>
<feature type="non-terminal residue" evidence="4">
    <location>
        <position position="1"/>
    </location>
</feature>
<dbReference type="CDD" id="cd00303">
    <property type="entry name" value="retropepsin_like"/>
    <property type="match status" value="1"/>
</dbReference>
<evidence type="ECO:0000259" key="3">
    <source>
        <dbReference type="PROSITE" id="PS50175"/>
    </source>
</evidence>
<keyword evidence="5" id="KW-1185">Reference proteome</keyword>
<feature type="domain" description="Peptidase A2" evidence="3">
    <location>
        <begin position="95"/>
        <end position="134"/>
    </location>
</feature>
<keyword evidence="1" id="KW-0378">Hydrolase</keyword>